<accession>A0A9P6DSH7</accession>
<dbReference type="Proteomes" id="UP000886523">
    <property type="component" value="Unassembled WGS sequence"/>
</dbReference>
<evidence type="ECO:0000313" key="2">
    <source>
        <dbReference type="Proteomes" id="UP000886523"/>
    </source>
</evidence>
<proteinExistence type="predicted"/>
<dbReference type="InterPro" id="IPR021276">
    <property type="entry name" value="DUF2855"/>
</dbReference>
<reference evidence="1" key="1">
    <citation type="journal article" date="2020" name="Nat. Commun.">
        <title>Large-scale genome sequencing of mycorrhizal fungi provides insights into the early evolution of symbiotic traits.</title>
        <authorList>
            <person name="Miyauchi S."/>
            <person name="Kiss E."/>
            <person name="Kuo A."/>
            <person name="Drula E."/>
            <person name="Kohler A."/>
            <person name="Sanchez-Garcia M."/>
            <person name="Morin E."/>
            <person name="Andreopoulos B."/>
            <person name="Barry K.W."/>
            <person name="Bonito G."/>
            <person name="Buee M."/>
            <person name="Carver A."/>
            <person name="Chen C."/>
            <person name="Cichocki N."/>
            <person name="Clum A."/>
            <person name="Culley D."/>
            <person name="Crous P.W."/>
            <person name="Fauchery L."/>
            <person name="Girlanda M."/>
            <person name="Hayes R.D."/>
            <person name="Keri Z."/>
            <person name="LaButti K."/>
            <person name="Lipzen A."/>
            <person name="Lombard V."/>
            <person name="Magnuson J."/>
            <person name="Maillard F."/>
            <person name="Murat C."/>
            <person name="Nolan M."/>
            <person name="Ohm R.A."/>
            <person name="Pangilinan J."/>
            <person name="Pereira M.F."/>
            <person name="Perotto S."/>
            <person name="Peter M."/>
            <person name="Pfister S."/>
            <person name="Riley R."/>
            <person name="Sitrit Y."/>
            <person name="Stielow J.B."/>
            <person name="Szollosi G."/>
            <person name="Zifcakova L."/>
            <person name="Stursova M."/>
            <person name="Spatafora J.W."/>
            <person name="Tedersoo L."/>
            <person name="Vaario L.M."/>
            <person name="Yamada A."/>
            <person name="Yan M."/>
            <person name="Wang P."/>
            <person name="Xu J."/>
            <person name="Bruns T."/>
            <person name="Baldrian P."/>
            <person name="Vilgalys R."/>
            <person name="Dunand C."/>
            <person name="Henrissat B."/>
            <person name="Grigoriev I.V."/>
            <person name="Hibbett D."/>
            <person name="Nagy L.G."/>
            <person name="Martin F.M."/>
        </authorList>
    </citation>
    <scope>NUCLEOTIDE SEQUENCE</scope>
    <source>
        <strain evidence="1">UP504</strain>
    </source>
</reference>
<protein>
    <recommendedName>
        <fullName evidence="3">DUF2855 family protein</fullName>
    </recommendedName>
</protein>
<dbReference type="OrthoDB" id="192702at2759"/>
<gene>
    <name evidence="1" type="ORF">BS47DRAFT_1345791</name>
</gene>
<name>A0A9P6DSH7_9AGAM</name>
<keyword evidence="2" id="KW-1185">Reference proteome</keyword>
<dbReference type="AlphaFoldDB" id="A0A9P6DSH7"/>
<evidence type="ECO:0008006" key="3">
    <source>
        <dbReference type="Google" id="ProtNLM"/>
    </source>
</evidence>
<dbReference type="EMBL" id="MU128990">
    <property type="protein sequence ID" value="KAF9512167.1"/>
    <property type="molecule type" value="Genomic_DNA"/>
</dbReference>
<evidence type="ECO:0000313" key="1">
    <source>
        <dbReference type="EMBL" id="KAF9512167.1"/>
    </source>
</evidence>
<sequence>MPIINVQLCVRRGGSQGLAIPTLVESPIDPHELAPGQILLRVEKFGFSANNITYGVLGDDPYFRYYEFYPAPTTALTSPETHGIIPVWGFGTVIHSAHPTVKIGQRLYGYLAMSRYLILQLDPQTNQYHVNIALGDFPKDRRPYKQLNICENDPMYRPDREDETMLYRPLFWTAYWFEDYLNEHKYRGAKNILISSASSKTAFALAYNIGVRKNHSRGSLDVNVVGLTSALNAPFTRGLNLYDSVLTYDDIPTLGSTGSWIYVDVSSSPSLMTKIEHQLAPILTITLGSTTPNEQNAKNLWSNNHKAANHEGFFVPEWLAIRVKQLTIPQITSMQSTAWNGLMENCTSWVSMDRSSGGQEVLEAYKKTLEGRIGPDKGQIFTLWDSPTDFRSPSKL</sequence>
<comment type="caution">
    <text evidence="1">The sequence shown here is derived from an EMBL/GenBank/DDBJ whole genome shotgun (WGS) entry which is preliminary data.</text>
</comment>
<organism evidence="1 2">
    <name type="scientific">Hydnum rufescens UP504</name>
    <dbReference type="NCBI Taxonomy" id="1448309"/>
    <lineage>
        <taxon>Eukaryota</taxon>
        <taxon>Fungi</taxon>
        <taxon>Dikarya</taxon>
        <taxon>Basidiomycota</taxon>
        <taxon>Agaricomycotina</taxon>
        <taxon>Agaricomycetes</taxon>
        <taxon>Cantharellales</taxon>
        <taxon>Hydnaceae</taxon>
        <taxon>Hydnum</taxon>
    </lineage>
</organism>
<dbReference type="Pfam" id="PF11017">
    <property type="entry name" value="DUF2855"/>
    <property type="match status" value="1"/>
</dbReference>